<dbReference type="SUPFAM" id="SSF56349">
    <property type="entry name" value="DNA breaking-rejoining enzymes"/>
    <property type="match status" value="1"/>
</dbReference>
<dbReference type="InterPro" id="IPR044068">
    <property type="entry name" value="CB"/>
</dbReference>
<keyword evidence="1 3" id="KW-0238">DNA-binding</keyword>
<dbReference type="EMBL" id="CM001441">
    <property type="protein sequence ID" value="EHQ88704.1"/>
    <property type="molecule type" value="Genomic_DNA"/>
</dbReference>
<evidence type="ECO:0000259" key="5">
    <source>
        <dbReference type="PROSITE" id="PS51900"/>
    </source>
</evidence>
<dbReference type="GO" id="GO:0015074">
    <property type="term" value="P:DNA integration"/>
    <property type="evidence" value="ECO:0007669"/>
    <property type="project" value="InterPro"/>
</dbReference>
<dbReference type="OrthoDB" id="9785687at2"/>
<evidence type="ECO:0000256" key="1">
    <source>
        <dbReference type="ARBA" id="ARBA00023125"/>
    </source>
</evidence>
<name>H5Y309_9FIRM</name>
<accession>H5Y309</accession>
<dbReference type="InterPro" id="IPR011010">
    <property type="entry name" value="DNA_brk_join_enz"/>
</dbReference>
<gene>
    <name evidence="6" type="ORF">DesyoDRAFT_1567</name>
</gene>
<proteinExistence type="predicted"/>
<protein>
    <submittedName>
        <fullName evidence="6">Site-specific recombinase XerD</fullName>
    </submittedName>
</protein>
<sequence>MKQPLTIDELINQAKQAMEGDGLKQDHITQVSYTWWRLKDYLSDNGIPFSRESALCFLENHYGIKSGNNFAHLRPIDKRRSRAVHILINCAEDGKITKEKSFWPCMFHEPFAVVFNQFLSERKSGSYALSTINRDIYTLNHLSKYLYESKIGHLADIDASSIMGFMKWLSASKNLPTVKSASSSLRLLLKYLYVNKYVEKDLSTCVQTVRVRKVIPSVYGTGEIETMLDSFNRFSALGIRNYAMVLIAVRLGMRASDICGLKFSAIHWDKSTIEFITRKTGKHTVLPLPADVGNAIIKYLKDCRPNVDDNHVFLQMQAPHHVLKPASLHTIVTKAFRDAGIVINSGRRHGPHALRASLATAMLEKKVPLSVISETLSHSITDTTKIYLKVDIYHLRPLALEVPGIEGIWMGGIRL</sequence>
<evidence type="ECO:0000256" key="3">
    <source>
        <dbReference type="PROSITE-ProRule" id="PRU01248"/>
    </source>
</evidence>
<evidence type="ECO:0000259" key="4">
    <source>
        <dbReference type="PROSITE" id="PS51898"/>
    </source>
</evidence>
<dbReference type="InterPro" id="IPR002104">
    <property type="entry name" value="Integrase_catalytic"/>
</dbReference>
<evidence type="ECO:0000313" key="6">
    <source>
        <dbReference type="EMBL" id="EHQ88704.1"/>
    </source>
</evidence>
<dbReference type="Proteomes" id="UP000005104">
    <property type="component" value="Chromosome"/>
</dbReference>
<keyword evidence="7" id="KW-1185">Reference proteome</keyword>
<dbReference type="GO" id="GO:0003677">
    <property type="term" value="F:DNA binding"/>
    <property type="evidence" value="ECO:0007669"/>
    <property type="project" value="UniProtKB-UniRule"/>
</dbReference>
<evidence type="ECO:0000256" key="2">
    <source>
        <dbReference type="ARBA" id="ARBA00023172"/>
    </source>
</evidence>
<dbReference type="eggNOG" id="COG4974">
    <property type="taxonomic scope" value="Bacteria"/>
</dbReference>
<dbReference type="GO" id="GO:0006310">
    <property type="term" value="P:DNA recombination"/>
    <property type="evidence" value="ECO:0007669"/>
    <property type="project" value="UniProtKB-KW"/>
</dbReference>
<dbReference type="InterPro" id="IPR013762">
    <property type="entry name" value="Integrase-like_cat_sf"/>
</dbReference>
<feature type="domain" description="Tyr recombinase" evidence="4">
    <location>
        <begin position="214"/>
        <end position="400"/>
    </location>
</feature>
<dbReference type="InterPro" id="IPR010998">
    <property type="entry name" value="Integrase_recombinase_N"/>
</dbReference>
<dbReference type="RefSeq" id="WP_007781418.1">
    <property type="nucleotide sequence ID" value="NZ_CM001441.1"/>
</dbReference>
<organism evidence="6 7">
    <name type="scientific">Desulfosporosinus youngiae DSM 17734</name>
    <dbReference type="NCBI Taxonomy" id="768710"/>
    <lineage>
        <taxon>Bacteria</taxon>
        <taxon>Bacillati</taxon>
        <taxon>Bacillota</taxon>
        <taxon>Clostridia</taxon>
        <taxon>Eubacteriales</taxon>
        <taxon>Desulfitobacteriaceae</taxon>
        <taxon>Desulfosporosinus</taxon>
    </lineage>
</organism>
<dbReference type="PANTHER" id="PTHR30349:SF90">
    <property type="entry name" value="TYROSINE RECOMBINASE XERD"/>
    <property type="match status" value="1"/>
</dbReference>
<dbReference type="AlphaFoldDB" id="H5Y309"/>
<dbReference type="Gene3D" id="1.10.150.130">
    <property type="match status" value="1"/>
</dbReference>
<dbReference type="PROSITE" id="PS51900">
    <property type="entry name" value="CB"/>
    <property type="match status" value="1"/>
</dbReference>
<reference evidence="6 7" key="1">
    <citation type="submission" date="2011-11" db="EMBL/GenBank/DDBJ databases">
        <title>The Noncontiguous Finished genome of Desulfosporosinus youngiae DSM 17734.</title>
        <authorList>
            <consortium name="US DOE Joint Genome Institute (JGI-PGF)"/>
            <person name="Lucas S."/>
            <person name="Han J."/>
            <person name="Lapidus A."/>
            <person name="Cheng J.-F."/>
            <person name="Goodwin L."/>
            <person name="Pitluck S."/>
            <person name="Peters L."/>
            <person name="Ovchinnikova G."/>
            <person name="Lu M."/>
            <person name="Land M.L."/>
            <person name="Hauser L."/>
            <person name="Pester M."/>
            <person name="Spring S."/>
            <person name="Ollivier B."/>
            <person name="Rattei T."/>
            <person name="Klenk H.-P."/>
            <person name="Wagner M."/>
            <person name="Loy A."/>
            <person name="Woyke T.J."/>
        </authorList>
    </citation>
    <scope>NUCLEOTIDE SEQUENCE [LARGE SCALE GENOMIC DNA]</scope>
    <source>
        <strain evidence="6 7">DSM 17734</strain>
    </source>
</reference>
<dbReference type="InterPro" id="IPR050090">
    <property type="entry name" value="Tyrosine_recombinase_XerCD"/>
</dbReference>
<keyword evidence="2" id="KW-0233">DNA recombination</keyword>
<dbReference type="Gene3D" id="1.10.443.10">
    <property type="entry name" value="Intergrase catalytic core"/>
    <property type="match status" value="1"/>
</dbReference>
<dbReference type="HOGENOM" id="CLU_027562_23_4_9"/>
<feature type="domain" description="Core-binding (CB)" evidence="5">
    <location>
        <begin position="109"/>
        <end position="193"/>
    </location>
</feature>
<dbReference type="CDD" id="cd01188">
    <property type="entry name" value="INT_RitA_C_like"/>
    <property type="match status" value="1"/>
</dbReference>
<dbReference type="Pfam" id="PF00589">
    <property type="entry name" value="Phage_integrase"/>
    <property type="match status" value="1"/>
</dbReference>
<dbReference type="PROSITE" id="PS51898">
    <property type="entry name" value="TYR_RECOMBINASE"/>
    <property type="match status" value="1"/>
</dbReference>
<dbReference type="STRING" id="768710.DesyoDRAFT_1567"/>
<evidence type="ECO:0000313" key="7">
    <source>
        <dbReference type="Proteomes" id="UP000005104"/>
    </source>
</evidence>
<dbReference type="PANTHER" id="PTHR30349">
    <property type="entry name" value="PHAGE INTEGRASE-RELATED"/>
    <property type="match status" value="1"/>
</dbReference>